<reference evidence="2 3" key="1">
    <citation type="submission" date="2018-12" db="EMBL/GenBank/DDBJ databases">
        <authorList>
            <person name="Toschakov S.V."/>
        </authorList>
    </citation>
    <scope>NUCLEOTIDE SEQUENCE [LARGE SCALE GENOMIC DNA]</scope>
    <source>
        <strain evidence="2 3">GM2012</strain>
    </source>
</reference>
<keyword evidence="1" id="KW-0175">Coiled coil</keyword>
<dbReference type="RefSeq" id="WP_126727790.1">
    <property type="nucleotide sequence ID" value="NZ_RYZH01000066.1"/>
</dbReference>
<proteinExistence type="predicted"/>
<keyword evidence="3" id="KW-1185">Reference proteome</keyword>
<gene>
    <name evidence="2" type="ORF">TsocGM_22920</name>
</gene>
<protein>
    <recommendedName>
        <fullName evidence="4">Tetratricopeptide repeat protein</fullName>
    </recommendedName>
</protein>
<evidence type="ECO:0000313" key="3">
    <source>
        <dbReference type="Proteomes" id="UP000280296"/>
    </source>
</evidence>
<accession>A0A432MDN7</accession>
<evidence type="ECO:0000256" key="1">
    <source>
        <dbReference type="SAM" id="Coils"/>
    </source>
</evidence>
<evidence type="ECO:0000313" key="2">
    <source>
        <dbReference type="EMBL" id="RUL82954.1"/>
    </source>
</evidence>
<dbReference type="Proteomes" id="UP000280296">
    <property type="component" value="Unassembled WGS sequence"/>
</dbReference>
<evidence type="ECO:0008006" key="4">
    <source>
        <dbReference type="Google" id="ProtNLM"/>
    </source>
</evidence>
<dbReference type="AlphaFoldDB" id="A0A432MDN7"/>
<dbReference type="Gene3D" id="1.25.40.10">
    <property type="entry name" value="Tetratricopeptide repeat domain"/>
    <property type="match status" value="1"/>
</dbReference>
<comment type="caution">
    <text evidence="2">The sequence shown here is derived from an EMBL/GenBank/DDBJ whole genome shotgun (WGS) entry which is preliminary data.</text>
</comment>
<reference evidence="2 3" key="2">
    <citation type="submission" date="2019-01" db="EMBL/GenBank/DDBJ databases">
        <title>Tautonia sociabilis, a novel thermotolerant planctomycete of Isosphaeraceae family, isolated from a 4000 m deep subterranean habitat.</title>
        <authorList>
            <person name="Kovaleva O.L."/>
            <person name="Elcheninov A.G."/>
            <person name="Van Heerden E."/>
            <person name="Toshchakov S.V."/>
            <person name="Novikov A."/>
            <person name="Bonch-Osmolovskaya E.A."/>
            <person name="Kublanov I.V."/>
        </authorList>
    </citation>
    <scope>NUCLEOTIDE SEQUENCE [LARGE SCALE GENOMIC DNA]</scope>
    <source>
        <strain evidence="2 3">GM2012</strain>
    </source>
</reference>
<dbReference type="InterPro" id="IPR011990">
    <property type="entry name" value="TPR-like_helical_dom_sf"/>
</dbReference>
<dbReference type="EMBL" id="RYZH01000066">
    <property type="protein sequence ID" value="RUL82954.1"/>
    <property type="molecule type" value="Genomic_DNA"/>
</dbReference>
<sequence>MLRQRSDAHRARALGLGLGLAMALPASWPLAPLRASEGPREGLAADPEVVIAQQDFGQLPDGPLGQGIGGRPLVPGTDLTREELEQIDEQLLANILRIEDPVDRSLALVQAAIYKIQTRDLDTARRALDRASEAIEEISEPVRRDLRLISTSRAFIELAQEDINVAVSGAASILSLEPEMTVEERVQTLERALEAFERSAELASRIEQLGYRPQTMYLAAEAQAKGGQDIGIVAFRNPQILGEQQETVVPELRRLAARYIELAAEHARSIDVPVWRDVALSAVASSAAVSNQFELGRQVAGSIPGLELRFDAVLSVAEGEARRGDPDRATGDFAECARILASIPIDDLRGTLNDVLIESLIAAGRFPDARRCIALYPDDVDRLEALGGIAQAMGARGLSDEARQWILREIEPQYRSGLYRRVNDGVLSTLERYPRGSDAYGAF</sequence>
<feature type="coiled-coil region" evidence="1">
    <location>
        <begin position="179"/>
        <end position="206"/>
    </location>
</feature>
<dbReference type="OrthoDB" id="253734at2"/>
<name>A0A432MDN7_9BACT</name>
<organism evidence="2 3">
    <name type="scientific">Tautonia sociabilis</name>
    <dbReference type="NCBI Taxonomy" id="2080755"/>
    <lineage>
        <taxon>Bacteria</taxon>
        <taxon>Pseudomonadati</taxon>
        <taxon>Planctomycetota</taxon>
        <taxon>Planctomycetia</taxon>
        <taxon>Isosphaerales</taxon>
        <taxon>Isosphaeraceae</taxon>
        <taxon>Tautonia</taxon>
    </lineage>
</organism>